<evidence type="ECO:0000313" key="2">
    <source>
        <dbReference type="EMBL" id="SFF49698.1"/>
    </source>
</evidence>
<dbReference type="RefSeq" id="WP_245764111.1">
    <property type="nucleotide sequence ID" value="NZ_FONY01000042.1"/>
</dbReference>
<dbReference type="Pfam" id="PF00583">
    <property type="entry name" value="Acetyltransf_1"/>
    <property type="match status" value="1"/>
</dbReference>
<dbReference type="AlphaFoldDB" id="A0A1I2J6Q1"/>
<dbReference type="STRING" id="1003.SAMN04488541_104227"/>
<evidence type="ECO:0000259" key="1">
    <source>
        <dbReference type="Pfam" id="PF00583"/>
    </source>
</evidence>
<dbReference type="Proteomes" id="UP000199513">
    <property type="component" value="Unassembled WGS sequence"/>
</dbReference>
<dbReference type="GO" id="GO:0016747">
    <property type="term" value="F:acyltransferase activity, transferring groups other than amino-acyl groups"/>
    <property type="evidence" value="ECO:0007669"/>
    <property type="project" value="InterPro"/>
</dbReference>
<protein>
    <recommendedName>
        <fullName evidence="1">N-acetyltransferase domain-containing protein</fullName>
    </recommendedName>
</protein>
<evidence type="ECO:0000313" key="3">
    <source>
        <dbReference type="Proteomes" id="UP000199513"/>
    </source>
</evidence>
<keyword evidence="3" id="KW-1185">Reference proteome</keyword>
<reference evidence="2 3" key="1">
    <citation type="submission" date="2016-10" db="EMBL/GenBank/DDBJ databases">
        <authorList>
            <person name="de Groot N.N."/>
        </authorList>
    </citation>
    <scope>NUCLEOTIDE SEQUENCE [LARGE SCALE GENOMIC DNA]</scope>
    <source>
        <strain>GEY</strain>
        <strain evidence="3">DSM 9560</strain>
    </source>
</reference>
<dbReference type="Gene3D" id="3.40.630.30">
    <property type="match status" value="1"/>
</dbReference>
<proteinExistence type="predicted"/>
<gene>
    <name evidence="2" type="ORF">SAMN04488541_104227</name>
</gene>
<dbReference type="InterPro" id="IPR000182">
    <property type="entry name" value="GNAT_dom"/>
</dbReference>
<name>A0A1I2J6Q1_9BACT</name>
<sequence>MEFIVQVATEKHLEYAETICKEMEESARQRGTGIAKRDPEYIRQKMREGKAIIALREDGAWAGFCYIETWSHAKYVANSGLIVNPEFRKFGLATRIKQVAFNLSREKYPEAKLFGLTTSSAVMKINSELGYRPVTLPELTDDEQFWKGCQSCVNYDILTRMNRKHCLCVGMLYDPAEHQKTQNEQVQLPEKEAVNGAGTTQNGKKKKRIGRILSQGRINFNEKRKLFERWLRIKANILLKRFKKEENGKNGNGSGIKQKQKEVVEV</sequence>
<accession>A0A1I2J6Q1</accession>
<dbReference type="EMBL" id="FONY01000042">
    <property type="protein sequence ID" value="SFF49698.1"/>
    <property type="molecule type" value="Genomic_DNA"/>
</dbReference>
<feature type="domain" description="N-acetyltransferase" evidence="1">
    <location>
        <begin position="38"/>
        <end position="107"/>
    </location>
</feature>
<organism evidence="2 3">
    <name type="scientific">Thermoflexibacter ruber</name>
    <dbReference type="NCBI Taxonomy" id="1003"/>
    <lineage>
        <taxon>Bacteria</taxon>
        <taxon>Pseudomonadati</taxon>
        <taxon>Bacteroidota</taxon>
        <taxon>Cytophagia</taxon>
        <taxon>Cytophagales</taxon>
        <taxon>Thermoflexibacteraceae</taxon>
        <taxon>Thermoflexibacter</taxon>
    </lineage>
</organism>
<dbReference type="InterPro" id="IPR016181">
    <property type="entry name" value="Acyl_CoA_acyltransferase"/>
</dbReference>
<dbReference type="SUPFAM" id="SSF55729">
    <property type="entry name" value="Acyl-CoA N-acyltransferases (Nat)"/>
    <property type="match status" value="1"/>
</dbReference>